<evidence type="ECO:0000256" key="2">
    <source>
        <dbReference type="ARBA" id="ARBA00022448"/>
    </source>
</evidence>
<feature type="transmembrane region" description="Helical" evidence="6">
    <location>
        <begin position="376"/>
        <end position="394"/>
    </location>
</feature>
<protein>
    <submittedName>
        <fullName evidence="8">MFS transporter</fullName>
    </submittedName>
</protein>
<keyword evidence="9" id="KW-1185">Reference proteome</keyword>
<feature type="transmembrane region" description="Helical" evidence="6">
    <location>
        <begin position="255"/>
        <end position="272"/>
    </location>
</feature>
<feature type="transmembrane region" description="Helical" evidence="6">
    <location>
        <begin position="349"/>
        <end position="370"/>
    </location>
</feature>
<dbReference type="PROSITE" id="PS50850">
    <property type="entry name" value="MFS"/>
    <property type="match status" value="1"/>
</dbReference>
<evidence type="ECO:0000256" key="1">
    <source>
        <dbReference type="ARBA" id="ARBA00004651"/>
    </source>
</evidence>
<accession>A0A9X2INR0</accession>
<dbReference type="Gene3D" id="1.20.1250.20">
    <property type="entry name" value="MFS general substrate transporter like domains"/>
    <property type="match status" value="1"/>
</dbReference>
<dbReference type="InterPro" id="IPR020846">
    <property type="entry name" value="MFS_dom"/>
</dbReference>
<feature type="domain" description="Major facilitator superfamily (MFS) profile" evidence="7">
    <location>
        <begin position="17"/>
        <end position="400"/>
    </location>
</feature>
<dbReference type="SUPFAM" id="SSF103473">
    <property type="entry name" value="MFS general substrate transporter"/>
    <property type="match status" value="1"/>
</dbReference>
<dbReference type="GO" id="GO:0022857">
    <property type="term" value="F:transmembrane transporter activity"/>
    <property type="evidence" value="ECO:0007669"/>
    <property type="project" value="InterPro"/>
</dbReference>
<dbReference type="GO" id="GO:0005886">
    <property type="term" value="C:plasma membrane"/>
    <property type="evidence" value="ECO:0007669"/>
    <property type="project" value="UniProtKB-SubCell"/>
</dbReference>
<sequence>MDAINAQQREPAVSARIIFIIATACGVIVANIYYSQPLVGPISTSLGLTSEAAGLIVTLTQIGYGLGLLLLVPLGDMVENRKLVSGLLFFTTIALAVAGVAKSVIPFLAASLLIGLGSVAAQMLVPFAAHLSPEATRGRNVGNVMSGLLLGIMLARPVSSMMAEYWGWRSVYYFSATAILVLAVILIRTLPVRKPVTTTKYPQLLGSMFYLLKTTPILRRRAIYHACLFGTFSLFWTTVPLLLTGPVFSFSHQGVALYALLGVSGALAAPVAGRLADRGWIRPATGVALVLVVISIVLPLVIQGGSTFALITLVAAAILLDMGVSANLVLGQRAIFSLSGEIRSRLNGIFMAIFFAGGAIGSAVGGWAYARGGWETTLLIGLALPVLALIYYAGEFRGKGKIS</sequence>
<evidence type="ECO:0000256" key="3">
    <source>
        <dbReference type="ARBA" id="ARBA00022692"/>
    </source>
</evidence>
<keyword evidence="2" id="KW-0813">Transport</keyword>
<feature type="transmembrane region" description="Helical" evidence="6">
    <location>
        <begin position="308"/>
        <end position="329"/>
    </location>
</feature>
<evidence type="ECO:0000256" key="5">
    <source>
        <dbReference type="ARBA" id="ARBA00023136"/>
    </source>
</evidence>
<organism evidence="8 9">
    <name type="scientific">Halalkalibacter oceani</name>
    <dbReference type="NCBI Taxonomy" id="1653776"/>
    <lineage>
        <taxon>Bacteria</taxon>
        <taxon>Bacillati</taxon>
        <taxon>Bacillota</taxon>
        <taxon>Bacilli</taxon>
        <taxon>Bacillales</taxon>
        <taxon>Bacillaceae</taxon>
        <taxon>Halalkalibacter</taxon>
    </lineage>
</organism>
<dbReference type="InterPro" id="IPR036259">
    <property type="entry name" value="MFS_trans_sf"/>
</dbReference>
<evidence type="ECO:0000313" key="8">
    <source>
        <dbReference type="EMBL" id="MCM3714455.1"/>
    </source>
</evidence>
<dbReference type="InterPro" id="IPR011701">
    <property type="entry name" value="MFS"/>
</dbReference>
<dbReference type="AlphaFoldDB" id="A0A9X2INR0"/>
<keyword evidence="5 6" id="KW-0472">Membrane</keyword>
<feature type="transmembrane region" description="Helical" evidence="6">
    <location>
        <begin position="141"/>
        <end position="159"/>
    </location>
</feature>
<feature type="transmembrane region" description="Helical" evidence="6">
    <location>
        <begin position="171"/>
        <end position="190"/>
    </location>
</feature>
<dbReference type="Proteomes" id="UP001139179">
    <property type="component" value="Unassembled WGS sequence"/>
</dbReference>
<feature type="transmembrane region" description="Helical" evidence="6">
    <location>
        <begin position="53"/>
        <end position="71"/>
    </location>
</feature>
<keyword evidence="4 6" id="KW-1133">Transmembrane helix</keyword>
<evidence type="ECO:0000256" key="6">
    <source>
        <dbReference type="SAM" id="Phobius"/>
    </source>
</evidence>
<evidence type="ECO:0000259" key="7">
    <source>
        <dbReference type="PROSITE" id="PS50850"/>
    </source>
</evidence>
<feature type="transmembrane region" description="Helical" evidence="6">
    <location>
        <begin position="107"/>
        <end position="129"/>
    </location>
</feature>
<dbReference type="Pfam" id="PF07690">
    <property type="entry name" value="MFS_1"/>
    <property type="match status" value="1"/>
</dbReference>
<feature type="transmembrane region" description="Helical" evidence="6">
    <location>
        <begin position="284"/>
        <end position="302"/>
    </location>
</feature>
<evidence type="ECO:0000256" key="4">
    <source>
        <dbReference type="ARBA" id="ARBA00022989"/>
    </source>
</evidence>
<feature type="transmembrane region" description="Helical" evidence="6">
    <location>
        <begin position="83"/>
        <end position="101"/>
    </location>
</feature>
<dbReference type="PANTHER" id="PTHR42910:SF1">
    <property type="entry name" value="MAJOR FACILITATOR SUPERFAMILY (MFS) PROFILE DOMAIN-CONTAINING PROTEIN"/>
    <property type="match status" value="1"/>
</dbReference>
<proteinExistence type="predicted"/>
<reference evidence="8" key="1">
    <citation type="submission" date="2022-05" db="EMBL/GenBank/DDBJ databases">
        <title>Comparative Genomics of Spacecraft Associated Microbes.</title>
        <authorList>
            <person name="Tran M.T."/>
            <person name="Wright A."/>
            <person name="Seuylemezian A."/>
            <person name="Eisen J."/>
            <person name="Coil D."/>
        </authorList>
    </citation>
    <scope>NUCLEOTIDE SEQUENCE</scope>
    <source>
        <strain evidence="8">214.1.1</strain>
    </source>
</reference>
<comment type="caution">
    <text evidence="8">The sequence shown here is derived from an EMBL/GenBank/DDBJ whole genome shotgun (WGS) entry which is preliminary data.</text>
</comment>
<dbReference type="PANTHER" id="PTHR42910">
    <property type="entry name" value="TRANSPORTER SCO4007-RELATED"/>
    <property type="match status" value="1"/>
</dbReference>
<gene>
    <name evidence="8" type="ORF">M3202_10185</name>
</gene>
<dbReference type="EMBL" id="JAMBOL010000007">
    <property type="protein sequence ID" value="MCM3714455.1"/>
    <property type="molecule type" value="Genomic_DNA"/>
</dbReference>
<name>A0A9X2INR0_9BACI</name>
<dbReference type="RefSeq" id="WP_251223235.1">
    <property type="nucleotide sequence ID" value="NZ_JAMBOL010000007.1"/>
</dbReference>
<dbReference type="CDD" id="cd17324">
    <property type="entry name" value="MFS_NepI_like"/>
    <property type="match status" value="1"/>
</dbReference>
<evidence type="ECO:0000313" key="9">
    <source>
        <dbReference type="Proteomes" id="UP001139179"/>
    </source>
</evidence>
<keyword evidence="3 6" id="KW-0812">Transmembrane</keyword>
<feature type="transmembrane region" description="Helical" evidence="6">
    <location>
        <begin position="222"/>
        <end position="243"/>
    </location>
</feature>
<comment type="subcellular location">
    <subcellularLocation>
        <location evidence="1">Cell membrane</location>
        <topology evidence="1">Multi-pass membrane protein</topology>
    </subcellularLocation>
</comment>
<feature type="transmembrane region" description="Helical" evidence="6">
    <location>
        <begin position="12"/>
        <end position="33"/>
    </location>
</feature>